<dbReference type="Proteomes" id="UP000319836">
    <property type="component" value="Unassembled WGS sequence"/>
</dbReference>
<evidence type="ECO:0000256" key="5">
    <source>
        <dbReference type="ARBA" id="ARBA00022840"/>
    </source>
</evidence>
<organism evidence="8 9">
    <name type="scientific">Eiseniibacteriota bacterium</name>
    <dbReference type="NCBI Taxonomy" id="2212470"/>
    <lineage>
        <taxon>Bacteria</taxon>
        <taxon>Candidatus Eiseniibacteriota</taxon>
    </lineage>
</organism>
<dbReference type="SUPFAM" id="SSF47384">
    <property type="entry name" value="Homodimeric domain of signal transducing histidine kinase"/>
    <property type="match status" value="1"/>
</dbReference>
<dbReference type="GO" id="GO:0000155">
    <property type="term" value="F:phosphorelay sensor kinase activity"/>
    <property type="evidence" value="ECO:0007669"/>
    <property type="project" value="InterPro"/>
</dbReference>
<evidence type="ECO:0000256" key="3">
    <source>
        <dbReference type="ARBA" id="ARBA00022741"/>
    </source>
</evidence>
<comment type="caution">
    <text evidence="8">The sequence shown here is derived from an EMBL/GenBank/DDBJ whole genome shotgun (WGS) entry which is preliminary data.</text>
</comment>
<evidence type="ECO:0000313" key="8">
    <source>
        <dbReference type="EMBL" id="TMQ71524.1"/>
    </source>
</evidence>
<dbReference type="CDD" id="cd00082">
    <property type="entry name" value="HisKA"/>
    <property type="match status" value="1"/>
</dbReference>
<protein>
    <recommendedName>
        <fullName evidence="7">PAC domain-containing protein</fullName>
    </recommendedName>
</protein>
<reference evidence="8 9" key="1">
    <citation type="journal article" date="2019" name="Nat. Microbiol.">
        <title>Mediterranean grassland soil C-N compound turnover is dependent on rainfall and depth, and is mediated by genomically divergent microorganisms.</title>
        <authorList>
            <person name="Diamond S."/>
            <person name="Andeer P.F."/>
            <person name="Li Z."/>
            <person name="Crits-Christoph A."/>
            <person name="Burstein D."/>
            <person name="Anantharaman K."/>
            <person name="Lane K.R."/>
            <person name="Thomas B.C."/>
            <person name="Pan C."/>
            <person name="Northen T.R."/>
            <person name="Banfield J.F."/>
        </authorList>
    </citation>
    <scope>NUCLEOTIDE SEQUENCE [LARGE SCALE GENOMIC DNA]</scope>
    <source>
        <strain evidence="8">WS_10</strain>
    </source>
</reference>
<dbReference type="InterPro" id="IPR035965">
    <property type="entry name" value="PAS-like_dom_sf"/>
</dbReference>
<keyword evidence="4" id="KW-0418">Kinase</keyword>
<dbReference type="GO" id="GO:0005524">
    <property type="term" value="F:ATP binding"/>
    <property type="evidence" value="ECO:0007669"/>
    <property type="project" value="UniProtKB-KW"/>
</dbReference>
<dbReference type="Gene3D" id="3.30.450.20">
    <property type="entry name" value="PAS domain"/>
    <property type="match status" value="1"/>
</dbReference>
<keyword evidence="1" id="KW-0597">Phosphoprotein</keyword>
<dbReference type="InterPro" id="IPR036097">
    <property type="entry name" value="HisK_dim/P_sf"/>
</dbReference>
<keyword evidence="2" id="KW-0808">Transferase</keyword>
<accession>A0A538U6J7</accession>
<dbReference type="SMART" id="SM00388">
    <property type="entry name" value="HisKA"/>
    <property type="match status" value="1"/>
</dbReference>
<dbReference type="Pfam" id="PF00512">
    <property type="entry name" value="HisKA"/>
    <property type="match status" value="1"/>
</dbReference>
<feature type="non-terminal residue" evidence="8">
    <location>
        <position position="1"/>
    </location>
</feature>
<sequence>AAEEVLGVRFGDLRGRWVQEALAMRLHPLRDALLSVLDSHDPKSRGELLLQNGQGGPLPIGLSTNLLTHEGKVTGVVAVFQDLTAVREMEQRALRNQTLAEVGSLAAVIAHELRNGLSPISGSIEMLQRELKLEGEHGQLMGVIMTECIRLIRFVTDLLAYARERALVRATRWRWIRARTAWPCSTSPATSRWRSRATASSCARCGSTWRGTRSTPSTARARWWCAGTSGTPST</sequence>
<keyword evidence="5" id="KW-0067">ATP-binding</keyword>
<keyword evidence="3" id="KW-0547">Nucleotide-binding</keyword>
<dbReference type="EMBL" id="VBPA01000119">
    <property type="protein sequence ID" value="TMQ71524.1"/>
    <property type="molecule type" value="Genomic_DNA"/>
</dbReference>
<dbReference type="PROSITE" id="PS50113">
    <property type="entry name" value="PAC"/>
    <property type="match status" value="1"/>
</dbReference>
<dbReference type="PANTHER" id="PTHR43065">
    <property type="entry name" value="SENSOR HISTIDINE KINASE"/>
    <property type="match status" value="1"/>
</dbReference>
<evidence type="ECO:0000256" key="2">
    <source>
        <dbReference type="ARBA" id="ARBA00022679"/>
    </source>
</evidence>
<evidence type="ECO:0000256" key="1">
    <source>
        <dbReference type="ARBA" id="ARBA00022553"/>
    </source>
</evidence>
<evidence type="ECO:0000313" key="9">
    <source>
        <dbReference type="Proteomes" id="UP000319836"/>
    </source>
</evidence>
<dbReference type="AlphaFoldDB" id="A0A538U6J7"/>
<evidence type="ECO:0000259" key="7">
    <source>
        <dbReference type="PROSITE" id="PS50113"/>
    </source>
</evidence>
<proteinExistence type="predicted"/>
<dbReference type="InterPro" id="IPR000700">
    <property type="entry name" value="PAS-assoc_C"/>
</dbReference>
<evidence type="ECO:0000256" key="6">
    <source>
        <dbReference type="ARBA" id="ARBA00023012"/>
    </source>
</evidence>
<dbReference type="Gene3D" id="1.10.287.130">
    <property type="match status" value="1"/>
</dbReference>
<name>A0A538U6J7_UNCEI</name>
<evidence type="ECO:0000256" key="4">
    <source>
        <dbReference type="ARBA" id="ARBA00022777"/>
    </source>
</evidence>
<gene>
    <name evidence="8" type="ORF">E6K80_05315</name>
</gene>
<dbReference type="SUPFAM" id="SSF55785">
    <property type="entry name" value="PYP-like sensor domain (PAS domain)"/>
    <property type="match status" value="1"/>
</dbReference>
<keyword evidence="6" id="KW-0902">Two-component regulatory system</keyword>
<dbReference type="InterPro" id="IPR003661">
    <property type="entry name" value="HisK_dim/P_dom"/>
</dbReference>
<feature type="domain" description="PAC" evidence="7">
    <location>
        <begin position="44"/>
        <end position="95"/>
    </location>
</feature>
<dbReference type="PANTHER" id="PTHR43065:SF10">
    <property type="entry name" value="PEROXIDE STRESS-ACTIVATED HISTIDINE KINASE MAK3"/>
    <property type="match status" value="1"/>
</dbReference>